<dbReference type="EMBL" id="PNBA02000009">
    <property type="protein sequence ID" value="KAG6413599.1"/>
    <property type="molecule type" value="Genomic_DNA"/>
</dbReference>
<dbReference type="Pfam" id="PF00856">
    <property type="entry name" value="SET"/>
    <property type="match status" value="1"/>
</dbReference>
<organism evidence="2">
    <name type="scientific">Salvia splendens</name>
    <name type="common">Scarlet sage</name>
    <dbReference type="NCBI Taxonomy" id="180675"/>
    <lineage>
        <taxon>Eukaryota</taxon>
        <taxon>Viridiplantae</taxon>
        <taxon>Streptophyta</taxon>
        <taxon>Embryophyta</taxon>
        <taxon>Tracheophyta</taxon>
        <taxon>Spermatophyta</taxon>
        <taxon>Magnoliopsida</taxon>
        <taxon>eudicotyledons</taxon>
        <taxon>Gunneridae</taxon>
        <taxon>Pentapetalae</taxon>
        <taxon>asterids</taxon>
        <taxon>lamiids</taxon>
        <taxon>Lamiales</taxon>
        <taxon>Lamiaceae</taxon>
        <taxon>Nepetoideae</taxon>
        <taxon>Mentheae</taxon>
        <taxon>Salviinae</taxon>
        <taxon>Salvia</taxon>
        <taxon>Salvia subgen. Calosphace</taxon>
        <taxon>core Calosphace</taxon>
    </lineage>
</organism>
<gene>
    <name evidence="2" type="ORF">SASPL_126313</name>
</gene>
<dbReference type="GO" id="GO:0005634">
    <property type="term" value="C:nucleus"/>
    <property type="evidence" value="ECO:0007669"/>
    <property type="project" value="TreeGrafter"/>
</dbReference>
<protein>
    <recommendedName>
        <fullName evidence="1">SET domain-containing protein</fullName>
    </recommendedName>
</protein>
<dbReference type="InterPro" id="IPR050869">
    <property type="entry name" value="H3K4_H4K5_MeTrfase"/>
</dbReference>
<accession>A0A8X8XIP0</accession>
<sequence length="403" mass="45077">MSRLLRFSRQAFDLKTLHHRRAGAQPFLSSFSNSATESAGAASEPKPPPYIPPLIGIQLTKHAGRGAFALQRIASGEVLHSARPILAHPSLSMINCVCYYCLRRLPKRGGTAEAHHTVSFCSEQCEQTSKKFYDVEKQIDWSRFHEYCRQKGLKYPLIMKRFACQVIAGNIPTDILELLQGEDLSDRAHLIKEEFALLRSTLEDADIKVERQKKKNMDEGKGPIVDGEAEEPLSFLTEEWYTDVLGRIRINAFRVELPVQSHEDLLSSAAATVEGEAAVGNAMYMLPSFYNHSCEPNVNIVWSDSAEGKMVALRDIEKGPFFEPSAVLDLFQFFIAFAGVCYALRRFCMVALVLGRLSACHDIAAEEVRICYLDASMGYEARAKILYGGYGFVCDCPRCVAKE</sequence>
<name>A0A8X8XIP0_SALSN</name>
<feature type="domain" description="SET" evidence="1">
    <location>
        <begin position="64"/>
        <end position="319"/>
    </location>
</feature>
<proteinExistence type="predicted"/>
<dbReference type="Gene3D" id="2.170.270.10">
    <property type="entry name" value="SET domain"/>
    <property type="match status" value="1"/>
</dbReference>
<dbReference type="Proteomes" id="UP000298416">
    <property type="component" value="Unassembled WGS sequence"/>
</dbReference>
<dbReference type="PANTHER" id="PTHR12197">
    <property type="entry name" value="HISTONE-LYSINE N-METHYLTRANSFERASE SMYD"/>
    <property type="match status" value="1"/>
</dbReference>
<comment type="caution">
    <text evidence="2">The sequence shown here is derived from an EMBL/GenBank/DDBJ whole genome shotgun (WGS) entry which is preliminary data.</text>
</comment>
<dbReference type="InterPro" id="IPR001214">
    <property type="entry name" value="SET_dom"/>
</dbReference>
<evidence type="ECO:0000259" key="1">
    <source>
        <dbReference type="Pfam" id="PF00856"/>
    </source>
</evidence>
<evidence type="ECO:0000313" key="3">
    <source>
        <dbReference type="Proteomes" id="UP000298416"/>
    </source>
</evidence>
<reference evidence="2" key="2">
    <citation type="submission" date="2020-08" db="EMBL/GenBank/DDBJ databases">
        <title>Plant Genome Project.</title>
        <authorList>
            <person name="Zhang R.-G."/>
        </authorList>
    </citation>
    <scope>NUCLEOTIDE SEQUENCE</scope>
    <source>
        <strain evidence="2">Huo1</strain>
        <tissue evidence="2">Leaf</tissue>
    </source>
</reference>
<dbReference type="SUPFAM" id="SSF82199">
    <property type="entry name" value="SET domain"/>
    <property type="match status" value="1"/>
</dbReference>
<reference evidence="2" key="1">
    <citation type="submission" date="2018-01" db="EMBL/GenBank/DDBJ databases">
        <authorList>
            <person name="Mao J.F."/>
        </authorList>
    </citation>
    <scope>NUCLEOTIDE SEQUENCE</scope>
    <source>
        <strain evidence="2">Huo1</strain>
        <tissue evidence="2">Leaf</tissue>
    </source>
</reference>
<dbReference type="InterPro" id="IPR046341">
    <property type="entry name" value="SET_dom_sf"/>
</dbReference>
<dbReference type="CDD" id="cd20071">
    <property type="entry name" value="SET_SMYD"/>
    <property type="match status" value="1"/>
</dbReference>
<dbReference type="PANTHER" id="PTHR12197:SF298">
    <property type="entry name" value="HISTONE-LYSINE N-METHYLTRANSFERASE ATXR4"/>
    <property type="match status" value="1"/>
</dbReference>
<evidence type="ECO:0000313" key="2">
    <source>
        <dbReference type="EMBL" id="KAG6413599.1"/>
    </source>
</evidence>
<dbReference type="AlphaFoldDB" id="A0A8X8XIP0"/>
<keyword evidence="3" id="KW-1185">Reference proteome</keyword>